<evidence type="ECO:0000313" key="3">
    <source>
        <dbReference type="Proteomes" id="UP001157186"/>
    </source>
</evidence>
<evidence type="ECO:0000259" key="1">
    <source>
        <dbReference type="PROSITE" id="PS50801"/>
    </source>
</evidence>
<protein>
    <recommendedName>
        <fullName evidence="1">STAS domain-containing protein</fullName>
    </recommendedName>
</protein>
<dbReference type="InterPro" id="IPR058548">
    <property type="entry name" value="MlaB-like_STAS"/>
</dbReference>
<dbReference type="InterPro" id="IPR052746">
    <property type="entry name" value="MlaB_ABC_Transporter"/>
</dbReference>
<reference evidence="2 3" key="1">
    <citation type="submission" date="2023-03" db="EMBL/GenBank/DDBJ databases">
        <title>Draft genome sequence of Thalassotalea insulae KCTC 62186T.</title>
        <authorList>
            <person name="Sawabe T."/>
        </authorList>
    </citation>
    <scope>NUCLEOTIDE SEQUENCE [LARGE SCALE GENOMIC DNA]</scope>
    <source>
        <strain evidence="2 3">KCTC 62186</strain>
    </source>
</reference>
<dbReference type="InterPro" id="IPR036513">
    <property type="entry name" value="STAS_dom_sf"/>
</dbReference>
<dbReference type="PANTHER" id="PTHR35849">
    <property type="entry name" value="BLR2341 PROTEIN"/>
    <property type="match status" value="1"/>
</dbReference>
<dbReference type="InterPro" id="IPR002645">
    <property type="entry name" value="STAS_dom"/>
</dbReference>
<dbReference type="Proteomes" id="UP001157186">
    <property type="component" value="Unassembled WGS sequence"/>
</dbReference>
<dbReference type="Gene3D" id="3.30.750.24">
    <property type="entry name" value="STAS domain"/>
    <property type="match status" value="1"/>
</dbReference>
<sequence length="96" mass="10474">MLKITQQQQNLILTGELTIHSINTRFEKKSAALLTGQTLRVDLSAVTKMDSAGLAWLLLMCELAAKQGIELKIINLPGDLVNLAKLTAVDSFLPVE</sequence>
<dbReference type="RefSeq" id="WP_284243815.1">
    <property type="nucleotide sequence ID" value="NZ_BSST01000001.1"/>
</dbReference>
<dbReference type="PROSITE" id="PS50801">
    <property type="entry name" value="STAS"/>
    <property type="match status" value="1"/>
</dbReference>
<dbReference type="SUPFAM" id="SSF52091">
    <property type="entry name" value="SpoIIaa-like"/>
    <property type="match status" value="1"/>
</dbReference>
<name>A0ABQ6GR81_9GAMM</name>
<dbReference type="PANTHER" id="PTHR35849:SF1">
    <property type="entry name" value="INTERMEMBRANE PHOSPHOLIPID TRANSPORT SYSTEM BINDING PROTEIN MLAB"/>
    <property type="match status" value="1"/>
</dbReference>
<comment type="caution">
    <text evidence="2">The sequence shown here is derived from an EMBL/GenBank/DDBJ whole genome shotgun (WGS) entry which is preliminary data.</text>
</comment>
<accession>A0ABQ6GR81</accession>
<dbReference type="CDD" id="cd07043">
    <property type="entry name" value="STAS_anti-anti-sigma_factors"/>
    <property type="match status" value="1"/>
</dbReference>
<keyword evidence="3" id="KW-1185">Reference proteome</keyword>
<feature type="domain" description="STAS" evidence="1">
    <location>
        <begin position="11"/>
        <end position="96"/>
    </location>
</feature>
<dbReference type="EMBL" id="BSST01000001">
    <property type="protein sequence ID" value="GLX77917.1"/>
    <property type="molecule type" value="Genomic_DNA"/>
</dbReference>
<organism evidence="2 3">
    <name type="scientific">Thalassotalea insulae</name>
    <dbReference type="NCBI Taxonomy" id="2056778"/>
    <lineage>
        <taxon>Bacteria</taxon>
        <taxon>Pseudomonadati</taxon>
        <taxon>Pseudomonadota</taxon>
        <taxon>Gammaproteobacteria</taxon>
        <taxon>Alteromonadales</taxon>
        <taxon>Colwelliaceae</taxon>
        <taxon>Thalassotalea</taxon>
    </lineage>
</organism>
<gene>
    <name evidence="2" type="ORF">tinsulaeT_12570</name>
</gene>
<evidence type="ECO:0000313" key="2">
    <source>
        <dbReference type="EMBL" id="GLX77917.1"/>
    </source>
</evidence>
<proteinExistence type="predicted"/>
<dbReference type="Pfam" id="PF13466">
    <property type="entry name" value="STAS_2"/>
    <property type="match status" value="1"/>
</dbReference>